<comment type="caution">
    <text evidence="14">The sequence shown here is derived from an EMBL/GenBank/DDBJ whole genome shotgun (WGS) entry which is preliminary data.</text>
</comment>
<evidence type="ECO:0000259" key="12">
    <source>
        <dbReference type="PROSITE" id="PS50011"/>
    </source>
</evidence>
<dbReference type="InterPro" id="IPR008271">
    <property type="entry name" value="Ser/Thr_kinase_AS"/>
</dbReference>
<dbReference type="SUPFAM" id="SSF103243">
    <property type="entry name" value="KA1-like"/>
    <property type="match status" value="1"/>
</dbReference>
<dbReference type="InterPro" id="IPR001772">
    <property type="entry name" value="KA1_dom"/>
</dbReference>
<dbReference type="Gene3D" id="3.30.310.80">
    <property type="entry name" value="Kinase associated domain 1, KA1"/>
    <property type="match status" value="1"/>
</dbReference>
<feature type="compositionally biased region" description="Polar residues" evidence="11">
    <location>
        <begin position="815"/>
        <end position="824"/>
    </location>
</feature>
<proteinExistence type="inferred from homology"/>
<feature type="compositionally biased region" description="Polar residues" evidence="11">
    <location>
        <begin position="871"/>
        <end position="902"/>
    </location>
</feature>
<accession>A0A8J4WJM2</accession>
<dbReference type="InterPro" id="IPR011009">
    <property type="entry name" value="Kinase-like_dom_sf"/>
</dbReference>
<dbReference type="SUPFAM" id="SSF56112">
    <property type="entry name" value="Protein kinase-like (PK-like)"/>
    <property type="match status" value="1"/>
</dbReference>
<feature type="region of interest" description="Disordered" evidence="11">
    <location>
        <begin position="793"/>
        <end position="831"/>
    </location>
</feature>
<organism evidence="14 15">
    <name type="scientific">Paragonimus heterotremus</name>
    <dbReference type="NCBI Taxonomy" id="100268"/>
    <lineage>
        <taxon>Eukaryota</taxon>
        <taxon>Metazoa</taxon>
        <taxon>Spiralia</taxon>
        <taxon>Lophotrochozoa</taxon>
        <taxon>Platyhelminthes</taxon>
        <taxon>Trematoda</taxon>
        <taxon>Digenea</taxon>
        <taxon>Plagiorchiida</taxon>
        <taxon>Troglotremata</taxon>
        <taxon>Troglotrematidae</taxon>
        <taxon>Paragonimus</taxon>
    </lineage>
</organism>
<feature type="region of interest" description="Disordered" evidence="11">
    <location>
        <begin position="962"/>
        <end position="982"/>
    </location>
</feature>
<sequence>MAMDTMRPNPDNLNQMLEPFVCTMDRSRTPSQLQSKEVRTVRIHKPFSRLTPISNSNTTTTTNTTTATVAINGHQMTNKAFEPKSPATKQRRPRSRNIAIPTSPPIQTKKAGNSISANPSRVGKYSILRTLGRGNFAQVKLAVHMTTGREVAIKMIDKTTLNENCRIKLSREIRVLKSLIHPNIVRLYEVIETTRNVYLVMEYAKNGEVFDHLMKHGRMDEKQARSIFRQLFSAVEYCHQKNIVHRDLKAENLLLDGQNNLKLADFGFANQFDSGCNLDTFCGSPPYAAPELLSGKKYHGPEVDVWALGVILYMLVCGKLPFEAYTLKELHTRVLSGKYQIPFYMSGACESMLKQMLVIDPKKRSTLKELMRQSWINIGYEREPLQPFVETGVDYNDPIRRALMSQLGFNPDDLRDAFENGCFDNVTATYLLLADTETRHKVTNRLQNQMHANSTIPTDPEGTDYLGDENDDDDTKHERSSSAFSRAGQTADVQSRARGNWVTGSLRNHNWAQDNDKYMRQTKQFCRPSLNLPKLIAYADGNNKSNDDEKSPNKGAEDLTCNRGDDDTSTADHTEESSMAVPKSNNGLRRIRTSTLDMEDSESEDHSFRAYDLRKKPLIIEHKTRTDPLTRRTLQPGATKMPFPRTRTRSIVIVSDMRDKPNANRHRSITRLSRIGTSDHPRPVNQREEPIDLLNPVERERFYRTKLTNNLTNILLPNNAYRDQLSTDYGQEKRRMDTIENTTGGRDTRFGYHGRDTAASNNVSLQRGSNNTGVPNMIRTSLSSGTTIMTQSTSGNAISNQPTLEDKPTADRPNNRWNHTTTIVDSDHGEVDAKPEVQISHLPQPNRTDRFPKWRRYTTESPVVIEKKPSYKSSGNTSTSVHQEQSSAPFPTSNTETIVNGPTNTNTTTVTTTASRILSPLTQLKRTMLENRTALPRYTVKRQTPASTPTSPVLYRLGTMPRTLSIRSQDSDRPQQQNGGGKMSVQYVVSRVHNHNNSRHHGSQTPQYYRTASFTSNHGWNGPNTKRSNSSRLQFNEPLHNGPPNYVTISPTHLKGSRPLETEYQATIVNGDQRTRAVYQQEPSPIPVNRTDRESSLSRVNGSRTPPTSTHHKTSDVSVTDVNGHHKSPIIITTYTPYDRTNPDGTHLHQSGSPAKENRMLSYGRKQDYKSPEQNGDRQSGRQTPSPKSPADQKSLPTAAPRKQHWTSGIHIQGSNAQILMLSLLRVLEDYGIGYVYLSPYRLQCTRSITSASSGGSLIDRYNTVPIMCKWEMEVVQLPRSKSYGVRFKYMSGDTTQYRSVERLIIAEFPKSPD</sequence>
<evidence type="ECO:0000256" key="10">
    <source>
        <dbReference type="PROSITE-ProRule" id="PRU10141"/>
    </source>
</evidence>
<feature type="compositionally biased region" description="Basic and acidic residues" evidence="11">
    <location>
        <begin position="545"/>
        <end position="557"/>
    </location>
</feature>
<feature type="compositionally biased region" description="Polar residues" evidence="11">
    <location>
        <begin position="110"/>
        <end position="119"/>
    </location>
</feature>
<evidence type="ECO:0000313" key="15">
    <source>
        <dbReference type="Proteomes" id="UP000748531"/>
    </source>
</evidence>
<feature type="region of interest" description="Disordered" evidence="11">
    <location>
        <begin position="836"/>
        <end position="855"/>
    </location>
</feature>
<evidence type="ECO:0000256" key="7">
    <source>
        <dbReference type="ARBA" id="ARBA00022840"/>
    </source>
</evidence>
<dbReference type="OrthoDB" id="504170at2759"/>
<keyword evidence="4" id="KW-0808">Transferase</keyword>
<protein>
    <recommendedName>
        <fullName evidence="2">non-specific serine/threonine protein kinase</fullName>
        <ecNumber evidence="2">2.7.11.1</ecNumber>
    </recommendedName>
</protein>
<dbReference type="InterPro" id="IPR017441">
    <property type="entry name" value="Protein_kinase_ATP_BS"/>
</dbReference>
<feature type="region of interest" description="Disordered" evidence="11">
    <location>
        <begin position="1082"/>
        <end position="1208"/>
    </location>
</feature>
<keyword evidence="7 10" id="KW-0067">ATP-binding</keyword>
<reference evidence="14" key="1">
    <citation type="submission" date="2019-05" db="EMBL/GenBank/DDBJ databases">
        <title>Annotation for the trematode Paragonimus heterotremus.</title>
        <authorList>
            <person name="Choi Y.-J."/>
        </authorList>
    </citation>
    <scope>NUCLEOTIDE SEQUENCE</scope>
    <source>
        <strain evidence="14">LC</strain>
    </source>
</reference>
<keyword evidence="6 14" id="KW-0418">Kinase</keyword>
<dbReference type="PROSITE" id="PS00108">
    <property type="entry name" value="PROTEIN_KINASE_ST"/>
    <property type="match status" value="1"/>
</dbReference>
<comment type="catalytic activity">
    <reaction evidence="9">
        <text>L-seryl-[protein] + ATP = O-phospho-L-seryl-[protein] + ADP + H(+)</text>
        <dbReference type="Rhea" id="RHEA:17989"/>
        <dbReference type="Rhea" id="RHEA-COMP:9863"/>
        <dbReference type="Rhea" id="RHEA-COMP:11604"/>
        <dbReference type="ChEBI" id="CHEBI:15378"/>
        <dbReference type="ChEBI" id="CHEBI:29999"/>
        <dbReference type="ChEBI" id="CHEBI:30616"/>
        <dbReference type="ChEBI" id="CHEBI:83421"/>
        <dbReference type="ChEBI" id="CHEBI:456216"/>
        <dbReference type="EC" id="2.7.11.1"/>
    </reaction>
</comment>
<dbReference type="Pfam" id="PF00069">
    <property type="entry name" value="Pkinase"/>
    <property type="match status" value="1"/>
</dbReference>
<dbReference type="GO" id="GO:0005524">
    <property type="term" value="F:ATP binding"/>
    <property type="evidence" value="ECO:0007669"/>
    <property type="project" value="UniProtKB-UniRule"/>
</dbReference>
<dbReference type="CDD" id="cd14337">
    <property type="entry name" value="UBA_MARK_Par1"/>
    <property type="match status" value="1"/>
</dbReference>
<evidence type="ECO:0000256" key="1">
    <source>
        <dbReference type="ARBA" id="ARBA00006234"/>
    </source>
</evidence>
<feature type="domain" description="Protein kinase" evidence="12">
    <location>
        <begin position="125"/>
        <end position="376"/>
    </location>
</feature>
<evidence type="ECO:0000256" key="8">
    <source>
        <dbReference type="ARBA" id="ARBA00047899"/>
    </source>
</evidence>
<feature type="compositionally biased region" description="Basic and acidic residues" evidence="11">
    <location>
        <begin position="563"/>
        <end position="576"/>
    </location>
</feature>
<dbReference type="PROSITE" id="PS00107">
    <property type="entry name" value="PROTEIN_KINASE_ATP"/>
    <property type="match status" value="1"/>
</dbReference>
<name>A0A8J4WJM2_9TREM</name>
<dbReference type="FunFam" id="3.30.200.20:FF:000003">
    <property type="entry name" value="Non-specific serine/threonine protein kinase"/>
    <property type="match status" value="1"/>
</dbReference>
<dbReference type="SMART" id="SM00220">
    <property type="entry name" value="S_TKc"/>
    <property type="match status" value="1"/>
</dbReference>
<dbReference type="Pfam" id="PF02149">
    <property type="entry name" value="KA1"/>
    <property type="match status" value="1"/>
</dbReference>
<feature type="region of interest" description="Disordered" evidence="11">
    <location>
        <begin position="79"/>
        <end position="119"/>
    </location>
</feature>
<evidence type="ECO:0000256" key="11">
    <source>
        <dbReference type="SAM" id="MobiDB-lite"/>
    </source>
</evidence>
<feature type="compositionally biased region" description="Polar residues" evidence="11">
    <location>
        <begin position="481"/>
        <end position="493"/>
    </location>
</feature>
<comment type="catalytic activity">
    <reaction evidence="8">
        <text>L-threonyl-[protein] + ATP = O-phospho-L-threonyl-[protein] + ADP + H(+)</text>
        <dbReference type="Rhea" id="RHEA:46608"/>
        <dbReference type="Rhea" id="RHEA-COMP:11060"/>
        <dbReference type="Rhea" id="RHEA-COMP:11605"/>
        <dbReference type="ChEBI" id="CHEBI:15378"/>
        <dbReference type="ChEBI" id="CHEBI:30013"/>
        <dbReference type="ChEBI" id="CHEBI:30616"/>
        <dbReference type="ChEBI" id="CHEBI:61977"/>
        <dbReference type="ChEBI" id="CHEBI:456216"/>
        <dbReference type="EC" id="2.7.11.1"/>
    </reaction>
</comment>
<dbReference type="GO" id="GO:0004674">
    <property type="term" value="F:protein serine/threonine kinase activity"/>
    <property type="evidence" value="ECO:0007669"/>
    <property type="project" value="UniProtKB-KW"/>
</dbReference>
<dbReference type="InterPro" id="IPR000719">
    <property type="entry name" value="Prot_kinase_dom"/>
</dbReference>
<feature type="compositionally biased region" description="Basic and acidic residues" evidence="11">
    <location>
        <begin position="804"/>
        <end position="814"/>
    </location>
</feature>
<evidence type="ECO:0000313" key="14">
    <source>
        <dbReference type="EMBL" id="KAF5405638.1"/>
    </source>
</evidence>
<dbReference type="FunFam" id="1.10.510.10:FF:000592">
    <property type="entry name" value="CAMK family protein kinase"/>
    <property type="match status" value="1"/>
</dbReference>
<dbReference type="Proteomes" id="UP000748531">
    <property type="component" value="Unassembled WGS sequence"/>
</dbReference>
<evidence type="ECO:0000256" key="5">
    <source>
        <dbReference type="ARBA" id="ARBA00022741"/>
    </source>
</evidence>
<dbReference type="PROSITE" id="PS50011">
    <property type="entry name" value="PROTEIN_KINASE_DOM"/>
    <property type="match status" value="1"/>
</dbReference>
<dbReference type="Gene3D" id="1.10.510.10">
    <property type="entry name" value="Transferase(Phosphotransferase) domain 1"/>
    <property type="match status" value="1"/>
</dbReference>
<feature type="compositionally biased region" description="Basic and acidic residues" evidence="11">
    <location>
        <begin position="1165"/>
        <end position="1180"/>
    </location>
</feature>
<evidence type="ECO:0000256" key="6">
    <source>
        <dbReference type="ARBA" id="ARBA00022777"/>
    </source>
</evidence>
<dbReference type="InterPro" id="IPR028375">
    <property type="entry name" value="KA1/Ssp2_C"/>
</dbReference>
<gene>
    <name evidence="14" type="ORF">PHET_00830</name>
</gene>
<keyword evidence="15" id="KW-1185">Reference proteome</keyword>
<comment type="similarity">
    <text evidence="1">Belongs to the protein kinase superfamily. CAMK Ser/Thr protein kinase family. SNF1 subfamily.</text>
</comment>
<dbReference type="GO" id="GO:0005737">
    <property type="term" value="C:cytoplasm"/>
    <property type="evidence" value="ECO:0007669"/>
    <property type="project" value="TreeGrafter"/>
</dbReference>
<feature type="compositionally biased region" description="Polar residues" evidence="11">
    <location>
        <begin position="793"/>
        <end position="803"/>
    </location>
</feature>
<feature type="region of interest" description="Disordered" evidence="11">
    <location>
        <begin position="1013"/>
        <end position="1045"/>
    </location>
</feature>
<feature type="compositionally biased region" description="Polar residues" evidence="11">
    <location>
        <begin position="1013"/>
        <end position="1034"/>
    </location>
</feature>
<feature type="region of interest" description="Disordered" evidence="11">
    <location>
        <begin position="865"/>
        <end position="911"/>
    </location>
</feature>
<dbReference type="PANTHER" id="PTHR24346:SF82">
    <property type="entry name" value="KP78A-RELATED"/>
    <property type="match status" value="1"/>
</dbReference>
<evidence type="ECO:0000256" key="4">
    <source>
        <dbReference type="ARBA" id="ARBA00022679"/>
    </source>
</evidence>
<feature type="binding site" evidence="10">
    <location>
        <position position="154"/>
    </location>
    <ligand>
        <name>ATP</name>
        <dbReference type="ChEBI" id="CHEBI:30616"/>
    </ligand>
</feature>
<evidence type="ECO:0000256" key="9">
    <source>
        <dbReference type="ARBA" id="ARBA00048679"/>
    </source>
</evidence>
<feature type="compositionally biased region" description="Polar residues" evidence="11">
    <location>
        <begin position="445"/>
        <end position="457"/>
    </location>
</feature>
<feature type="domain" description="KA1" evidence="13">
    <location>
        <begin position="1262"/>
        <end position="1311"/>
    </location>
</feature>
<feature type="region of interest" description="Disordered" evidence="11">
    <location>
        <begin position="445"/>
        <end position="501"/>
    </location>
</feature>
<evidence type="ECO:0000259" key="13">
    <source>
        <dbReference type="PROSITE" id="PS50032"/>
    </source>
</evidence>
<feature type="region of interest" description="Disordered" evidence="11">
    <location>
        <begin position="541"/>
        <end position="588"/>
    </location>
</feature>
<dbReference type="GO" id="GO:0035556">
    <property type="term" value="P:intracellular signal transduction"/>
    <property type="evidence" value="ECO:0007669"/>
    <property type="project" value="TreeGrafter"/>
</dbReference>
<keyword evidence="5 10" id="KW-0547">Nucleotide-binding</keyword>
<evidence type="ECO:0000256" key="2">
    <source>
        <dbReference type="ARBA" id="ARBA00012513"/>
    </source>
</evidence>
<keyword evidence="3 14" id="KW-0723">Serine/threonine-protein kinase</keyword>
<dbReference type="PANTHER" id="PTHR24346">
    <property type="entry name" value="MAP/MICROTUBULE AFFINITY-REGULATING KINASE"/>
    <property type="match status" value="1"/>
</dbReference>
<feature type="compositionally biased region" description="Polar residues" evidence="11">
    <location>
        <begin position="1097"/>
        <end position="1109"/>
    </location>
</feature>
<evidence type="ECO:0000256" key="3">
    <source>
        <dbReference type="ARBA" id="ARBA00022527"/>
    </source>
</evidence>
<dbReference type="EC" id="2.7.11.1" evidence="2"/>
<dbReference type="PROSITE" id="PS50032">
    <property type="entry name" value="KA1"/>
    <property type="match status" value="1"/>
</dbReference>
<dbReference type="EMBL" id="LUCH01000260">
    <property type="protein sequence ID" value="KAF5405638.1"/>
    <property type="molecule type" value="Genomic_DNA"/>
</dbReference>